<reference evidence="6" key="2">
    <citation type="submission" date="2025-08" db="UniProtKB">
        <authorList>
            <consortium name="Ensembl"/>
        </authorList>
    </citation>
    <scope>IDENTIFICATION</scope>
</reference>
<dbReference type="GO" id="GO:0051715">
    <property type="term" value="P:cytolysis in another organism"/>
    <property type="evidence" value="ECO:0007669"/>
    <property type="project" value="InterPro"/>
</dbReference>
<dbReference type="GeneTree" id="ENSGT00940000164286"/>
<keyword evidence="7" id="KW-1185">Reference proteome</keyword>
<dbReference type="InterPro" id="IPR050677">
    <property type="entry name" value="Actinoporin_PFT"/>
</dbReference>
<dbReference type="GO" id="GO:0046931">
    <property type="term" value="P:pore complex assembly"/>
    <property type="evidence" value="ECO:0007669"/>
    <property type="project" value="InterPro"/>
</dbReference>
<dbReference type="GO" id="GO:0044218">
    <property type="term" value="C:other organism cell membrane"/>
    <property type="evidence" value="ECO:0007669"/>
    <property type="project" value="UniProtKB-KW"/>
</dbReference>
<dbReference type="GO" id="GO:0046930">
    <property type="term" value="C:pore complex"/>
    <property type="evidence" value="ECO:0007669"/>
    <property type="project" value="InterPro"/>
</dbReference>
<dbReference type="InterPro" id="IPR015926">
    <property type="entry name" value="Cytolysin/lectin"/>
</dbReference>
<dbReference type="InterPro" id="IPR009104">
    <property type="entry name" value="Anemon_actinoporin-like"/>
</dbReference>
<dbReference type="SUPFAM" id="SSF63724">
    <property type="entry name" value="Cytolysin/lectin"/>
    <property type="match status" value="1"/>
</dbReference>
<dbReference type="Pfam" id="PF06369">
    <property type="entry name" value="Anemone_cytotox"/>
    <property type="match status" value="1"/>
</dbReference>
<evidence type="ECO:0000256" key="4">
    <source>
        <dbReference type="ARBA" id="ARBA00023298"/>
    </source>
</evidence>
<organism evidence="6 7">
    <name type="scientific">Scleropages formosus</name>
    <name type="common">Asian bonytongue</name>
    <name type="synonym">Osteoglossum formosum</name>
    <dbReference type="NCBI Taxonomy" id="113540"/>
    <lineage>
        <taxon>Eukaryota</taxon>
        <taxon>Metazoa</taxon>
        <taxon>Chordata</taxon>
        <taxon>Craniata</taxon>
        <taxon>Vertebrata</taxon>
        <taxon>Euteleostomi</taxon>
        <taxon>Actinopterygii</taxon>
        <taxon>Neopterygii</taxon>
        <taxon>Teleostei</taxon>
        <taxon>Osteoglossocephala</taxon>
        <taxon>Osteoglossomorpha</taxon>
        <taxon>Osteoglossiformes</taxon>
        <taxon>Osteoglossidae</taxon>
        <taxon>Scleropages</taxon>
    </lineage>
</organism>
<dbReference type="AlphaFoldDB" id="A0A8C9TQS1"/>
<dbReference type="Ensembl" id="ENSSFOT00015067015.1">
    <property type="protein sequence ID" value="ENSSFOP00015050469.1"/>
    <property type="gene ID" value="ENSSFOG00015006989.2"/>
</dbReference>
<evidence type="ECO:0000313" key="6">
    <source>
        <dbReference type="Ensembl" id="ENSSFOP00015050469.1"/>
    </source>
</evidence>
<evidence type="ECO:0000256" key="1">
    <source>
        <dbReference type="ARBA" id="ARBA00004175"/>
    </source>
</evidence>
<evidence type="ECO:0000256" key="3">
    <source>
        <dbReference type="ARBA" id="ARBA00022537"/>
    </source>
</evidence>
<dbReference type="PANTHER" id="PTHR40388:SF1">
    <property type="entry name" value="BRYOPORIN"/>
    <property type="match status" value="1"/>
</dbReference>
<comment type="subcellular location">
    <subcellularLocation>
        <location evidence="2">Nematocyst</location>
    </subcellularLocation>
    <subcellularLocation>
        <location evidence="1">Target cell membrane</location>
    </subcellularLocation>
</comment>
<gene>
    <name evidence="6" type="primary">LOC114911315</name>
</gene>
<keyword evidence="3" id="KW-1052">Target cell membrane</keyword>
<evidence type="ECO:0000256" key="5">
    <source>
        <dbReference type="ARBA" id="ARBA00023331"/>
    </source>
</evidence>
<keyword evidence="5" id="KW-0166">Nematocyst</keyword>
<reference evidence="6" key="3">
    <citation type="submission" date="2025-09" db="UniProtKB">
        <authorList>
            <consortium name="Ensembl"/>
        </authorList>
    </citation>
    <scope>IDENTIFICATION</scope>
</reference>
<dbReference type="GO" id="GO:0042151">
    <property type="term" value="C:nematocyst"/>
    <property type="evidence" value="ECO:0007669"/>
    <property type="project" value="UniProtKB-SubCell"/>
</dbReference>
<evidence type="ECO:0000313" key="7">
    <source>
        <dbReference type="Proteomes" id="UP000694397"/>
    </source>
</evidence>
<protein>
    <submittedName>
        <fullName evidence="6">DELTA-actitoxin-Afr1a-like</fullName>
    </submittedName>
</protein>
<reference evidence="6 7" key="1">
    <citation type="submission" date="2019-04" db="EMBL/GenBank/DDBJ databases">
        <authorList>
            <consortium name="Wellcome Sanger Institute Data Sharing"/>
        </authorList>
    </citation>
    <scope>NUCLEOTIDE SEQUENCE [LARGE SCALE GENOMIC DNA]</scope>
</reference>
<sequence length="185" mass="20793">MSGFGSGATLVNAILQQYHNTTDRCVSISLSNCSETHSLVNPQVYTYSGYCYNPPQPTMRPGVTEMCFFGKTSGCATGSVGVLTYDIAEDEKHVLGRLAIMFSVPYDYNQFENWFALGIFEKDKECNESLYKHMYYDEKGKFCRSKSVGSEMSYIEKQGGFKVRGTMSPMGKSVMKVELWDHCCN</sequence>
<evidence type="ECO:0000256" key="2">
    <source>
        <dbReference type="ARBA" id="ARBA00004532"/>
    </source>
</evidence>
<dbReference type="Proteomes" id="UP000694397">
    <property type="component" value="Chromosome 9"/>
</dbReference>
<dbReference type="GO" id="GO:0006812">
    <property type="term" value="P:monoatomic cation transport"/>
    <property type="evidence" value="ECO:0007669"/>
    <property type="project" value="InterPro"/>
</dbReference>
<accession>A0A8C9TQS1</accession>
<proteinExistence type="predicted"/>
<dbReference type="Gene3D" id="2.60.270.20">
    <property type="entry name" value="Cytolysin/lectin"/>
    <property type="match status" value="1"/>
</dbReference>
<keyword evidence="4" id="KW-1053">Target membrane</keyword>
<name>A0A8C9TQS1_SCLFO</name>
<keyword evidence="4" id="KW-0472">Membrane</keyword>
<dbReference type="GO" id="GO:0015267">
    <property type="term" value="F:channel activity"/>
    <property type="evidence" value="ECO:0007669"/>
    <property type="project" value="InterPro"/>
</dbReference>
<dbReference type="PANTHER" id="PTHR40388">
    <property type="entry name" value="BRYOPORIN"/>
    <property type="match status" value="1"/>
</dbReference>